<name>A0A4Q7Z9S7_9GAMM</name>
<evidence type="ECO:0000313" key="1">
    <source>
        <dbReference type="EMBL" id="RZU46824.1"/>
    </source>
</evidence>
<protein>
    <submittedName>
        <fullName evidence="1">Uncharacterized protein</fullName>
    </submittedName>
</protein>
<dbReference type="EMBL" id="SHKX01000011">
    <property type="protein sequence ID" value="RZU46824.1"/>
    <property type="molecule type" value="Genomic_DNA"/>
</dbReference>
<dbReference type="RefSeq" id="WP_130411781.1">
    <property type="nucleotide sequence ID" value="NZ_SHKX01000011.1"/>
</dbReference>
<accession>A0A4Q7Z9S7</accession>
<reference evidence="1 2" key="1">
    <citation type="submission" date="2019-02" db="EMBL/GenBank/DDBJ databases">
        <title>Genomic Encyclopedia of Type Strains, Phase IV (KMG-IV): sequencing the most valuable type-strain genomes for metagenomic binning, comparative biology and taxonomic classification.</title>
        <authorList>
            <person name="Goeker M."/>
        </authorList>
    </citation>
    <scope>NUCLEOTIDE SEQUENCE [LARGE SCALE GENOMIC DNA]</scope>
    <source>
        <strain evidence="1 2">DSM 105135</strain>
    </source>
</reference>
<gene>
    <name evidence="1" type="ORF">EV700_1207</name>
</gene>
<dbReference type="Proteomes" id="UP000292423">
    <property type="component" value="Unassembled WGS sequence"/>
</dbReference>
<organism evidence="1 2">
    <name type="scientific">Fluviicoccus keumensis</name>
    <dbReference type="NCBI Taxonomy" id="1435465"/>
    <lineage>
        <taxon>Bacteria</taxon>
        <taxon>Pseudomonadati</taxon>
        <taxon>Pseudomonadota</taxon>
        <taxon>Gammaproteobacteria</taxon>
        <taxon>Moraxellales</taxon>
        <taxon>Moraxellaceae</taxon>
        <taxon>Fluviicoccus</taxon>
    </lineage>
</organism>
<proteinExistence type="predicted"/>
<dbReference type="AlphaFoldDB" id="A0A4Q7Z9S7"/>
<comment type="caution">
    <text evidence="1">The sequence shown here is derived from an EMBL/GenBank/DDBJ whole genome shotgun (WGS) entry which is preliminary data.</text>
</comment>
<evidence type="ECO:0000313" key="2">
    <source>
        <dbReference type="Proteomes" id="UP000292423"/>
    </source>
</evidence>
<sequence>MANSRPNFPVSIANRRFELLTRLNHAENLLRLMDNSAQPGDTIDAGLVFTAADSAHQHLIQAAALGEWLSADCQREKEDHFQFLSQLDNALDSARVLLVLSGQESAHIQAAPILTASRHLQAAVSVALAHAEVLALTPDKEA</sequence>
<keyword evidence="2" id="KW-1185">Reference proteome</keyword>